<dbReference type="EMBL" id="JACXTD010000003">
    <property type="protein sequence ID" value="MBD3702543.1"/>
    <property type="molecule type" value="Genomic_DNA"/>
</dbReference>
<protein>
    <submittedName>
        <fullName evidence="1">Uncharacterized protein</fullName>
    </submittedName>
</protein>
<dbReference type="Proteomes" id="UP000655796">
    <property type="component" value="Unassembled WGS sequence"/>
</dbReference>
<reference evidence="1" key="1">
    <citation type="submission" date="2020-07" db="EMBL/GenBank/DDBJ databases">
        <title>Clinical and genomic characterization of carbapenemase-producing Enterobacterales causing secondary infections during the COVID-19 crisis at a New York City hospital.</title>
        <authorList>
            <person name="Gomez-Simmonds A."/>
            <person name="Annavajhala M.K."/>
            <person name="Uhlemann A.-C."/>
        </authorList>
    </citation>
    <scope>NUCLEOTIDE SEQUENCE</scope>
    <source>
        <strain evidence="1">NK1590</strain>
    </source>
</reference>
<organism evidence="1 2">
    <name type="scientific">Klebsiella pneumoniae</name>
    <dbReference type="NCBI Taxonomy" id="573"/>
    <lineage>
        <taxon>Bacteria</taxon>
        <taxon>Pseudomonadati</taxon>
        <taxon>Pseudomonadota</taxon>
        <taxon>Gammaproteobacteria</taxon>
        <taxon>Enterobacterales</taxon>
        <taxon>Enterobacteriaceae</taxon>
        <taxon>Klebsiella/Raoultella group</taxon>
        <taxon>Klebsiella</taxon>
        <taxon>Klebsiella pneumoniae complex</taxon>
    </lineage>
</organism>
<gene>
    <name evidence="1" type="ORF">IE986_23430</name>
</gene>
<name>A0A927DAP5_KLEPN</name>
<evidence type="ECO:0000313" key="2">
    <source>
        <dbReference type="Proteomes" id="UP000655796"/>
    </source>
</evidence>
<sequence>MLKVQGKVDKLSALSRQYADFSAKKYKKIQNINKSAKKSRRGGKPTPEALFGHLHSVTSFCDLC</sequence>
<dbReference type="AlphaFoldDB" id="A0A927DAP5"/>
<comment type="caution">
    <text evidence="1">The sequence shown here is derived from an EMBL/GenBank/DDBJ whole genome shotgun (WGS) entry which is preliminary data.</text>
</comment>
<accession>A0A927DAP5</accession>
<proteinExistence type="predicted"/>
<evidence type="ECO:0000313" key="1">
    <source>
        <dbReference type="EMBL" id="MBD3702543.1"/>
    </source>
</evidence>